<evidence type="ECO:0000313" key="3">
    <source>
        <dbReference type="EMBL" id="CAD8718683.1"/>
    </source>
</evidence>
<organism evidence="3">
    <name type="scientific">Chromulina nebulosa</name>
    <dbReference type="NCBI Taxonomy" id="96789"/>
    <lineage>
        <taxon>Eukaryota</taxon>
        <taxon>Sar</taxon>
        <taxon>Stramenopiles</taxon>
        <taxon>Ochrophyta</taxon>
        <taxon>Chrysophyceae</taxon>
        <taxon>Chromulinales</taxon>
        <taxon>Chromulinaceae</taxon>
        <taxon>Chromulina</taxon>
    </lineage>
</organism>
<dbReference type="SUPFAM" id="SSF101478">
    <property type="entry name" value="ADP-ribosylglycohydrolase"/>
    <property type="match status" value="1"/>
</dbReference>
<feature type="region of interest" description="Disordered" evidence="2">
    <location>
        <begin position="324"/>
        <end position="343"/>
    </location>
</feature>
<proteinExistence type="predicted"/>
<dbReference type="InterPro" id="IPR005502">
    <property type="entry name" value="Ribosyl_crysJ1"/>
</dbReference>
<dbReference type="InterPro" id="IPR036705">
    <property type="entry name" value="Ribosyl_crysJ1_sf"/>
</dbReference>
<feature type="compositionally biased region" description="Basic and acidic residues" evidence="2">
    <location>
        <begin position="324"/>
        <end position="334"/>
    </location>
</feature>
<dbReference type="InterPro" id="IPR050792">
    <property type="entry name" value="ADP-ribosylglycohydrolase"/>
</dbReference>
<dbReference type="PANTHER" id="PTHR16222">
    <property type="entry name" value="ADP-RIBOSYLGLYCOHYDROLASE"/>
    <property type="match status" value="1"/>
</dbReference>
<name>A0A7S0XHY0_9STRA</name>
<accession>A0A7S0XHY0</accession>
<comment type="cofactor">
    <cofactor evidence="1">
        <name>Mg(2+)</name>
        <dbReference type="ChEBI" id="CHEBI:18420"/>
    </cofactor>
    <text evidence="1">Binds 2 magnesium ions per subunit.</text>
</comment>
<dbReference type="GO" id="GO:0046872">
    <property type="term" value="F:metal ion binding"/>
    <property type="evidence" value="ECO:0007669"/>
    <property type="project" value="UniProtKB-KW"/>
</dbReference>
<keyword evidence="1" id="KW-0479">Metal-binding</keyword>
<evidence type="ECO:0000256" key="1">
    <source>
        <dbReference type="PIRSR" id="PIRSR605502-1"/>
    </source>
</evidence>
<gene>
    <name evidence="3" type="ORF">CNEB1095_LOCUS2950</name>
</gene>
<dbReference type="Gene3D" id="1.10.4080.10">
    <property type="entry name" value="ADP-ribosylation/Crystallin J1"/>
    <property type="match status" value="1"/>
</dbReference>
<evidence type="ECO:0008006" key="4">
    <source>
        <dbReference type="Google" id="ProtNLM"/>
    </source>
</evidence>
<dbReference type="Pfam" id="PF03747">
    <property type="entry name" value="ADP_ribosyl_GH"/>
    <property type="match status" value="1"/>
</dbReference>
<dbReference type="PANTHER" id="PTHR16222:SF17">
    <property type="entry name" value="SELENOPROTEIN J"/>
    <property type="match status" value="1"/>
</dbReference>
<dbReference type="EMBL" id="HBFD01004509">
    <property type="protein sequence ID" value="CAD8718683.1"/>
    <property type="molecule type" value="Transcribed_RNA"/>
</dbReference>
<reference evidence="3" key="1">
    <citation type="submission" date="2021-01" db="EMBL/GenBank/DDBJ databases">
        <authorList>
            <person name="Corre E."/>
            <person name="Pelletier E."/>
            <person name="Niang G."/>
            <person name="Scheremetjew M."/>
            <person name="Finn R."/>
            <person name="Kale V."/>
            <person name="Holt S."/>
            <person name="Cochrane G."/>
            <person name="Meng A."/>
            <person name="Brown T."/>
            <person name="Cohen L."/>
        </authorList>
    </citation>
    <scope>NUCLEOTIDE SEQUENCE</scope>
    <source>
        <strain evidence="3">UTEXLB2642</strain>
    </source>
</reference>
<protein>
    <recommendedName>
        <fullName evidence="4">ADP-ribosylglycohydrolase</fullName>
    </recommendedName>
</protein>
<keyword evidence="1" id="KW-0460">Magnesium</keyword>
<sequence length="474" mass="52812">MGNSIALSDQSINNIPSDITKKLGLYRKKENLSYLSAKQRAISAILGGFVADAATMPLHYIYDQSLLENLYKSLKKPIIKQRNDSSDLTSTEEDIIEEDSTVTLNQTNCLGLEFYKTNQNPFYQYDIGLFSPYADEVLPLLKVLSEKGYFDIQAIADGMYIFYSSYQGPLNEPSKIFMSTYKKGLPVTAYNNENDLIFMALMKVPIIVARYAGSLQMLDHLDEAISLHQTNDKVKNAAFLVAKLLEKVILGSTIKDALLWACKSDNITIQERDYLFYLFPNVESYNSVSISLPIKKNLSLSSLGSDSSKSSPRLNIEKSLPMKEFSEDNSDGSRSRVNRQRNSGQSKVLYVKYSGNSNNTVFAPQIPYSIAVEQLGMSGELPGAILTGLYGLICFTNYEKAIRANILAGGDNIPRAWLLGVLLAAEGGLDAIPNEWKEKTKLYSTVLHMSERLVGSNTYFDALREKSWCSFAGI</sequence>
<feature type="binding site" evidence="1">
    <location>
        <position position="411"/>
    </location>
    <ligand>
        <name>Mg(2+)</name>
        <dbReference type="ChEBI" id="CHEBI:18420"/>
        <label>1</label>
    </ligand>
</feature>
<evidence type="ECO:0000256" key="2">
    <source>
        <dbReference type="SAM" id="MobiDB-lite"/>
    </source>
</evidence>
<dbReference type="AlphaFoldDB" id="A0A7S0XHY0"/>